<evidence type="ECO:0000256" key="7">
    <source>
        <dbReference type="SAM" id="Phobius"/>
    </source>
</evidence>
<proteinExistence type="predicted"/>
<feature type="transmembrane region" description="Helical" evidence="7">
    <location>
        <begin position="285"/>
        <end position="304"/>
    </location>
</feature>
<dbReference type="InterPro" id="IPR000276">
    <property type="entry name" value="GPCR_Rhodpsn"/>
</dbReference>
<feature type="transmembrane region" description="Helical" evidence="7">
    <location>
        <begin position="139"/>
        <end position="158"/>
    </location>
</feature>
<feature type="domain" description="G-protein coupled receptors family 1 profile" evidence="8">
    <location>
        <begin position="36"/>
        <end position="301"/>
    </location>
</feature>
<organism evidence="9 10">
    <name type="scientific">Rotaria magnacalcarata</name>
    <dbReference type="NCBI Taxonomy" id="392030"/>
    <lineage>
        <taxon>Eukaryota</taxon>
        <taxon>Metazoa</taxon>
        <taxon>Spiralia</taxon>
        <taxon>Gnathifera</taxon>
        <taxon>Rotifera</taxon>
        <taxon>Eurotatoria</taxon>
        <taxon>Bdelloidea</taxon>
        <taxon>Philodinida</taxon>
        <taxon>Philodinidae</taxon>
        <taxon>Rotaria</taxon>
    </lineage>
</organism>
<keyword evidence="4 7" id="KW-1133">Transmembrane helix</keyword>
<keyword evidence="5 7" id="KW-0472">Membrane</keyword>
<evidence type="ECO:0000256" key="6">
    <source>
        <dbReference type="ARBA" id="ARBA00023170"/>
    </source>
</evidence>
<comment type="caution">
    <text evidence="9">The sequence shown here is derived from an EMBL/GenBank/DDBJ whole genome shotgun (WGS) entry which is preliminary data.</text>
</comment>
<keyword evidence="3 7" id="KW-0812">Transmembrane</keyword>
<dbReference type="GO" id="GO:0032870">
    <property type="term" value="P:cellular response to hormone stimulus"/>
    <property type="evidence" value="ECO:0007669"/>
    <property type="project" value="TreeGrafter"/>
</dbReference>
<dbReference type="EMBL" id="CAJNRF010000010">
    <property type="protein sequence ID" value="CAF1928280.1"/>
    <property type="molecule type" value="Genomic_DNA"/>
</dbReference>
<dbReference type="Pfam" id="PF00001">
    <property type="entry name" value="7tm_1"/>
    <property type="match status" value="1"/>
</dbReference>
<protein>
    <recommendedName>
        <fullName evidence="8">G-protein coupled receptors family 1 profile domain-containing protein</fullName>
    </recommendedName>
</protein>
<evidence type="ECO:0000256" key="4">
    <source>
        <dbReference type="ARBA" id="ARBA00022989"/>
    </source>
</evidence>
<evidence type="ECO:0000259" key="8">
    <source>
        <dbReference type="PROSITE" id="PS50262"/>
    </source>
</evidence>
<feature type="transmembrane region" description="Helical" evidence="7">
    <location>
        <begin position="20"/>
        <end position="45"/>
    </location>
</feature>
<dbReference type="GO" id="GO:0042277">
    <property type="term" value="F:peptide binding"/>
    <property type="evidence" value="ECO:0007669"/>
    <property type="project" value="TreeGrafter"/>
</dbReference>
<dbReference type="PRINTS" id="PR00237">
    <property type="entry name" value="GPCRRHODOPSN"/>
</dbReference>
<sequence>MNTFPLNSVMSYHQWPTNKFIRTFVLTIIMCVTLIGNCYIIFELFCRRRRHRTRLHLFILNLAIGDLAICLFTMTSELFLLIFDQEWILGNIACKLTLYIQVVTVASTTFINVAMTYDRYEAICCPFRSCTALHRVRRIITLCWLSSLIVAIPQLFIFKQSSIPNNSEKYRCSSTGYTAEWQRRVYFTIFASYLLVIPAFCMIIWYVKMIRVVGSSTKRWMQKTNNQTSTVLTSTVASPAKFKTVKLAMTIIIVFVACWTPYIFITLIEIYTNRYVRVPPWLDGVLQTICFAQSSLNPFVYIIFNRRSKSLPTVIITSIKTDSPTIRSQGLQYESTSSYGTARTPLRLNSYRS</sequence>
<dbReference type="PROSITE" id="PS50262">
    <property type="entry name" value="G_PROTEIN_RECEP_F1_2"/>
    <property type="match status" value="1"/>
</dbReference>
<feature type="transmembrane region" description="Helical" evidence="7">
    <location>
        <begin position="98"/>
        <end position="118"/>
    </location>
</feature>
<feature type="transmembrane region" description="Helical" evidence="7">
    <location>
        <begin position="57"/>
        <end position="83"/>
    </location>
</feature>
<evidence type="ECO:0000256" key="5">
    <source>
        <dbReference type="ARBA" id="ARBA00023136"/>
    </source>
</evidence>
<dbReference type="PANTHER" id="PTHR24241:SF117">
    <property type="entry name" value="G-PROTEIN COUPLED RECEPTORS FAMILY 1 PROFILE DOMAIN-CONTAINING PROTEIN"/>
    <property type="match status" value="1"/>
</dbReference>
<keyword evidence="2" id="KW-1003">Cell membrane</keyword>
<reference evidence="9" key="1">
    <citation type="submission" date="2021-02" db="EMBL/GenBank/DDBJ databases">
        <authorList>
            <person name="Nowell W R."/>
        </authorList>
    </citation>
    <scope>NUCLEOTIDE SEQUENCE</scope>
</reference>
<evidence type="ECO:0000313" key="10">
    <source>
        <dbReference type="Proteomes" id="UP000663856"/>
    </source>
</evidence>
<dbReference type="PANTHER" id="PTHR24241">
    <property type="entry name" value="NEUROPEPTIDE RECEPTOR-RELATED G-PROTEIN COUPLED RECEPTOR"/>
    <property type="match status" value="1"/>
</dbReference>
<dbReference type="InterPro" id="IPR017452">
    <property type="entry name" value="GPCR_Rhodpsn_7TM"/>
</dbReference>
<dbReference type="SUPFAM" id="SSF81321">
    <property type="entry name" value="Family A G protein-coupled receptor-like"/>
    <property type="match status" value="1"/>
</dbReference>
<dbReference type="Gene3D" id="1.20.1070.10">
    <property type="entry name" value="Rhodopsin 7-helix transmembrane proteins"/>
    <property type="match status" value="1"/>
</dbReference>
<dbReference type="GO" id="GO:0005886">
    <property type="term" value="C:plasma membrane"/>
    <property type="evidence" value="ECO:0007669"/>
    <property type="project" value="UniProtKB-SubCell"/>
</dbReference>
<gene>
    <name evidence="9" type="ORF">WKI299_LOCUS170</name>
</gene>
<evidence type="ECO:0000256" key="2">
    <source>
        <dbReference type="ARBA" id="ARBA00022475"/>
    </source>
</evidence>
<evidence type="ECO:0000256" key="3">
    <source>
        <dbReference type="ARBA" id="ARBA00022692"/>
    </source>
</evidence>
<dbReference type="GO" id="GO:0004930">
    <property type="term" value="F:G protein-coupled receptor activity"/>
    <property type="evidence" value="ECO:0007669"/>
    <property type="project" value="InterPro"/>
</dbReference>
<evidence type="ECO:0000256" key="1">
    <source>
        <dbReference type="ARBA" id="ARBA00004651"/>
    </source>
</evidence>
<comment type="subcellular location">
    <subcellularLocation>
        <location evidence="1">Cell membrane</location>
        <topology evidence="1">Multi-pass membrane protein</topology>
    </subcellularLocation>
</comment>
<feature type="transmembrane region" description="Helical" evidence="7">
    <location>
        <begin position="247"/>
        <end position="265"/>
    </location>
</feature>
<keyword evidence="6" id="KW-0675">Receptor</keyword>
<name>A0A816L5B3_9BILA</name>
<dbReference type="AlphaFoldDB" id="A0A816L5B3"/>
<feature type="transmembrane region" description="Helical" evidence="7">
    <location>
        <begin position="185"/>
        <end position="207"/>
    </location>
</feature>
<dbReference type="Proteomes" id="UP000663856">
    <property type="component" value="Unassembled WGS sequence"/>
</dbReference>
<accession>A0A816L5B3</accession>
<evidence type="ECO:0000313" key="9">
    <source>
        <dbReference type="EMBL" id="CAF1928280.1"/>
    </source>
</evidence>